<name>A0ABP5G328_9ACTN</name>
<evidence type="ECO:0000313" key="3">
    <source>
        <dbReference type="Proteomes" id="UP001500751"/>
    </source>
</evidence>
<dbReference type="Proteomes" id="UP001500751">
    <property type="component" value="Unassembled WGS sequence"/>
</dbReference>
<feature type="signal peptide" evidence="1">
    <location>
        <begin position="1"/>
        <end position="25"/>
    </location>
</feature>
<feature type="chain" id="PRO_5047004484" evidence="1">
    <location>
        <begin position="26"/>
        <end position="162"/>
    </location>
</feature>
<dbReference type="RefSeq" id="WP_344667688.1">
    <property type="nucleotide sequence ID" value="NZ_BAAAQN010000027.1"/>
</dbReference>
<accession>A0ABP5G328</accession>
<organism evidence="2 3">
    <name type="scientific">Catenulispora yoronensis</name>
    <dbReference type="NCBI Taxonomy" id="450799"/>
    <lineage>
        <taxon>Bacteria</taxon>
        <taxon>Bacillati</taxon>
        <taxon>Actinomycetota</taxon>
        <taxon>Actinomycetes</taxon>
        <taxon>Catenulisporales</taxon>
        <taxon>Catenulisporaceae</taxon>
        <taxon>Catenulispora</taxon>
    </lineage>
</organism>
<dbReference type="EMBL" id="BAAAQN010000027">
    <property type="protein sequence ID" value="GAA2038949.1"/>
    <property type="molecule type" value="Genomic_DNA"/>
</dbReference>
<keyword evidence="3" id="KW-1185">Reference proteome</keyword>
<reference evidence="3" key="1">
    <citation type="journal article" date="2019" name="Int. J. Syst. Evol. Microbiol.">
        <title>The Global Catalogue of Microorganisms (GCM) 10K type strain sequencing project: providing services to taxonomists for standard genome sequencing and annotation.</title>
        <authorList>
            <consortium name="The Broad Institute Genomics Platform"/>
            <consortium name="The Broad Institute Genome Sequencing Center for Infectious Disease"/>
            <person name="Wu L."/>
            <person name="Ma J."/>
        </authorList>
    </citation>
    <scope>NUCLEOTIDE SEQUENCE [LARGE SCALE GENOMIC DNA]</scope>
    <source>
        <strain evidence="3">JCM 16014</strain>
    </source>
</reference>
<proteinExistence type="predicted"/>
<evidence type="ECO:0000313" key="2">
    <source>
        <dbReference type="EMBL" id="GAA2038949.1"/>
    </source>
</evidence>
<sequence length="162" mass="16388">MRAPTRPAALLASALLCVAAPLAVAAPASADPSPAPSQCGGTLSDYVGVDAPDTAFTGYVDDYGVRTPLTVTPLDVDGAVRAEIQPPDADPDSVTAVVSTAAVEKAWNGSPMFVFNTPRGAAESDSLECATPAPGSATRVTRITGTVLVGPDHLESFVLARP</sequence>
<gene>
    <name evidence="2" type="ORF">GCM10009839_45850</name>
</gene>
<protein>
    <submittedName>
        <fullName evidence="2">Uncharacterized protein</fullName>
    </submittedName>
</protein>
<comment type="caution">
    <text evidence="2">The sequence shown here is derived from an EMBL/GenBank/DDBJ whole genome shotgun (WGS) entry which is preliminary data.</text>
</comment>
<keyword evidence="1" id="KW-0732">Signal</keyword>
<evidence type="ECO:0000256" key="1">
    <source>
        <dbReference type="SAM" id="SignalP"/>
    </source>
</evidence>